<evidence type="ECO:0000256" key="1">
    <source>
        <dbReference type="SAM" id="MobiDB-lite"/>
    </source>
</evidence>
<evidence type="ECO:0000313" key="3">
    <source>
        <dbReference type="Proteomes" id="UP001372834"/>
    </source>
</evidence>
<evidence type="ECO:0000313" key="2">
    <source>
        <dbReference type="EMBL" id="KAK6625164.1"/>
    </source>
</evidence>
<dbReference type="Proteomes" id="UP001372834">
    <property type="component" value="Unassembled WGS sequence"/>
</dbReference>
<feature type="region of interest" description="Disordered" evidence="1">
    <location>
        <begin position="59"/>
        <end position="84"/>
    </location>
</feature>
<sequence length="84" mass="9422">MWFTDPSRNISHSLDYCLKVRQVETMPQSLRQSVGCTLGVGTQAFPSLEKKKGDWMEGGTPFDCGKEMKNDFDDDSVDASEGRK</sequence>
<accession>A0AAN8S8M9</accession>
<proteinExistence type="predicted"/>
<gene>
    <name evidence="2" type="ORF">RUM43_005455</name>
</gene>
<dbReference type="EMBL" id="JAWJWE010000037">
    <property type="protein sequence ID" value="KAK6625164.1"/>
    <property type="molecule type" value="Genomic_DNA"/>
</dbReference>
<dbReference type="AlphaFoldDB" id="A0AAN8S8M9"/>
<comment type="caution">
    <text evidence="2">The sequence shown here is derived from an EMBL/GenBank/DDBJ whole genome shotgun (WGS) entry which is preliminary data.</text>
</comment>
<protein>
    <submittedName>
        <fullName evidence="2">Uncharacterized protein</fullName>
    </submittedName>
</protein>
<organism evidence="2 3">
    <name type="scientific">Polyplax serrata</name>
    <name type="common">Common mouse louse</name>
    <dbReference type="NCBI Taxonomy" id="468196"/>
    <lineage>
        <taxon>Eukaryota</taxon>
        <taxon>Metazoa</taxon>
        <taxon>Ecdysozoa</taxon>
        <taxon>Arthropoda</taxon>
        <taxon>Hexapoda</taxon>
        <taxon>Insecta</taxon>
        <taxon>Pterygota</taxon>
        <taxon>Neoptera</taxon>
        <taxon>Paraneoptera</taxon>
        <taxon>Psocodea</taxon>
        <taxon>Troctomorpha</taxon>
        <taxon>Phthiraptera</taxon>
        <taxon>Anoplura</taxon>
        <taxon>Polyplacidae</taxon>
        <taxon>Polyplax</taxon>
    </lineage>
</organism>
<reference evidence="2 3" key="1">
    <citation type="submission" date="2023-10" db="EMBL/GenBank/DDBJ databases">
        <title>Genomes of two closely related lineages of the louse Polyplax serrata with different host specificities.</title>
        <authorList>
            <person name="Martinu J."/>
            <person name="Tarabai H."/>
            <person name="Stefka J."/>
            <person name="Hypsa V."/>
        </authorList>
    </citation>
    <scope>NUCLEOTIDE SEQUENCE [LARGE SCALE GENOMIC DNA]</scope>
    <source>
        <strain evidence="2">HR10_N</strain>
    </source>
</reference>
<name>A0AAN8S8M9_POLSC</name>